<dbReference type="InterPro" id="IPR000531">
    <property type="entry name" value="Beta-barrel_TonB"/>
</dbReference>
<dbReference type="Pfam" id="PF00593">
    <property type="entry name" value="TonB_dep_Rec_b-barrel"/>
    <property type="match status" value="1"/>
</dbReference>
<evidence type="ECO:0000256" key="7">
    <source>
        <dbReference type="ARBA" id="ARBA00023237"/>
    </source>
</evidence>
<protein>
    <submittedName>
        <fullName evidence="13">Putative TonB-dependent outer membrane receptor</fullName>
    </submittedName>
</protein>
<dbReference type="SUPFAM" id="SSF56935">
    <property type="entry name" value="Porins"/>
    <property type="match status" value="1"/>
</dbReference>
<keyword evidence="2 8" id="KW-0813">Transport</keyword>
<accession>A0A0S2KD18</accession>
<evidence type="ECO:0000259" key="12">
    <source>
        <dbReference type="Pfam" id="PF07715"/>
    </source>
</evidence>
<evidence type="ECO:0000256" key="10">
    <source>
        <dbReference type="SAM" id="SignalP"/>
    </source>
</evidence>
<feature type="signal peptide" evidence="10">
    <location>
        <begin position="1"/>
        <end position="29"/>
    </location>
</feature>
<keyword evidence="7 8" id="KW-0998">Cell outer membrane</keyword>
<feature type="chain" id="PRO_5006601502" evidence="10">
    <location>
        <begin position="30"/>
        <end position="851"/>
    </location>
</feature>
<evidence type="ECO:0000256" key="4">
    <source>
        <dbReference type="ARBA" id="ARBA00022692"/>
    </source>
</evidence>
<dbReference type="Gene3D" id="2.170.130.10">
    <property type="entry name" value="TonB-dependent receptor, plug domain"/>
    <property type="match status" value="1"/>
</dbReference>
<organism evidence="13 14">
    <name type="scientific">Pseudohongiella spirulinae</name>
    <dbReference type="NCBI Taxonomy" id="1249552"/>
    <lineage>
        <taxon>Bacteria</taxon>
        <taxon>Pseudomonadati</taxon>
        <taxon>Pseudomonadota</taxon>
        <taxon>Gammaproteobacteria</taxon>
        <taxon>Pseudomonadales</taxon>
        <taxon>Pseudohongiellaceae</taxon>
        <taxon>Pseudohongiella</taxon>
    </lineage>
</organism>
<evidence type="ECO:0000256" key="5">
    <source>
        <dbReference type="ARBA" id="ARBA00023077"/>
    </source>
</evidence>
<gene>
    <name evidence="13" type="ORF">PS2015_1331</name>
</gene>
<dbReference type="PROSITE" id="PS52016">
    <property type="entry name" value="TONB_DEPENDENT_REC_3"/>
    <property type="match status" value="1"/>
</dbReference>
<dbReference type="RefSeq" id="WP_058021474.1">
    <property type="nucleotide sequence ID" value="NZ_CP013189.1"/>
</dbReference>
<keyword evidence="14" id="KW-1185">Reference proteome</keyword>
<dbReference type="EMBL" id="CP013189">
    <property type="protein sequence ID" value="ALO45988.1"/>
    <property type="molecule type" value="Genomic_DNA"/>
</dbReference>
<evidence type="ECO:0000256" key="3">
    <source>
        <dbReference type="ARBA" id="ARBA00022452"/>
    </source>
</evidence>
<dbReference type="OrthoDB" id="9805434at2"/>
<dbReference type="Proteomes" id="UP000065641">
    <property type="component" value="Chromosome"/>
</dbReference>
<sequence precursor="true">MNKSLKLCTLSSSLVLLGSMAAVAPAAYAQQATPELEEVVVTGSRGAPRTALDSPAPIDVIGGTDFREQGTTDINDLLRNLVPSFNVEARDISDTQSLVRPTQLRGLPADDTLILVNSKRRHRSAAIQYGNTGTHFPDTSMIPSIALQQVEVLRDGASAQYGSDAIAGVFNFRLKENSEGLSLEYRTGMYTQNSDGETHYLAGNVGLPLGNNGFLSLSFDATNQQPTNRAIQRQDAQDIIDRGNIAVLESSLTSDTVMRQGLPDIEAFNTFFNAGIDLGNDLEFYSFGGYGEKTTDLGFFYRNPENRGGVFTSGANQLFFDVTEDGSGNCPVIPRGPNAAHGTSSLAAMTESINNPDCFSFTEWWPGGYTPQFGADLVDVSNTSGFRGELDDGTRYDLSVGLGYSSVDYFLYNTTNPSMGPDSPTEFRPGIYTTIENTVGLDLVKPVDIDGFYSPLSVAYGIEWRREIFKTDNYDEDSWRIGPYANLGAGVGSDGFQGFSPQQQGSWDRKNWAFYVDLEADVTDRLLLGAALRYEDFYNSFGDTTNGKLSMRYRLSDTTNLRGTVSTGFRAPSPGQANISNLATGVDNNIPVAQGQIPPTNPISVRFGGQVLTPEKSENLSLGIATQVGPIDLTVDYYNIKMEDRILNSSFFDITPQIAQELEASGIAGAGSLTRIRYYTNDMDTTNQGVEVVASYTQNWDNGSRTTFNGSWAWTDQEIDSFTPGLLNRATQISLTERIPTNRGNFRATHLMGDLRITAQANYYDEYKLAPSSADASRDYWVSDAVIFSAELGYSFRENLSFVLGADNLFDKMPPKVRPVDFGSTSSNLYLTSTAYSPNGRYVYARVQYDM</sequence>
<keyword evidence="13" id="KW-0675">Receptor</keyword>
<reference evidence="13 14" key="1">
    <citation type="submission" date="2015-11" db="EMBL/GenBank/DDBJ databases">
        <authorList>
            <person name="Zhang Y."/>
            <person name="Guo Z."/>
        </authorList>
    </citation>
    <scope>NUCLEOTIDE SEQUENCE [LARGE SCALE GENOMIC DNA]</scope>
    <source>
        <strain evidence="13 14">KCTC 32221</strain>
    </source>
</reference>
<dbReference type="InterPro" id="IPR012910">
    <property type="entry name" value="Plug_dom"/>
</dbReference>
<evidence type="ECO:0000256" key="1">
    <source>
        <dbReference type="ARBA" id="ARBA00004571"/>
    </source>
</evidence>
<dbReference type="Pfam" id="PF07715">
    <property type="entry name" value="Plug"/>
    <property type="match status" value="1"/>
</dbReference>
<comment type="similarity">
    <text evidence="8 9">Belongs to the TonB-dependent receptor family.</text>
</comment>
<evidence type="ECO:0000256" key="9">
    <source>
        <dbReference type="RuleBase" id="RU003357"/>
    </source>
</evidence>
<evidence type="ECO:0000313" key="14">
    <source>
        <dbReference type="Proteomes" id="UP000065641"/>
    </source>
</evidence>
<dbReference type="InterPro" id="IPR037066">
    <property type="entry name" value="Plug_dom_sf"/>
</dbReference>
<dbReference type="PATRIC" id="fig|1249552.3.peg.1335"/>
<feature type="domain" description="TonB-dependent receptor-like beta-barrel" evidence="11">
    <location>
        <begin position="369"/>
        <end position="809"/>
    </location>
</feature>
<evidence type="ECO:0000256" key="6">
    <source>
        <dbReference type="ARBA" id="ARBA00023136"/>
    </source>
</evidence>
<dbReference type="PANTHER" id="PTHR47234:SF3">
    <property type="entry name" value="SECRETIN_TONB SHORT N-TERMINAL DOMAIN-CONTAINING PROTEIN"/>
    <property type="match status" value="1"/>
</dbReference>
<feature type="domain" description="TonB-dependent receptor plug" evidence="12">
    <location>
        <begin position="52"/>
        <end position="169"/>
    </location>
</feature>
<dbReference type="InterPro" id="IPR039426">
    <property type="entry name" value="TonB-dep_rcpt-like"/>
</dbReference>
<name>A0A0S2KD18_9GAMM</name>
<keyword evidence="3 8" id="KW-1134">Transmembrane beta strand</keyword>
<dbReference type="KEGG" id="pspi:PS2015_1331"/>
<dbReference type="InterPro" id="IPR036942">
    <property type="entry name" value="Beta-barrel_TonB_sf"/>
</dbReference>
<proteinExistence type="inferred from homology"/>
<dbReference type="STRING" id="1249552.PS2015_1331"/>
<evidence type="ECO:0000259" key="11">
    <source>
        <dbReference type="Pfam" id="PF00593"/>
    </source>
</evidence>
<comment type="subcellular location">
    <subcellularLocation>
        <location evidence="1 8">Cell outer membrane</location>
        <topology evidence="1 8">Multi-pass membrane protein</topology>
    </subcellularLocation>
</comment>
<dbReference type="Gene3D" id="2.40.170.20">
    <property type="entry name" value="TonB-dependent receptor, beta-barrel domain"/>
    <property type="match status" value="1"/>
</dbReference>
<dbReference type="GO" id="GO:0009279">
    <property type="term" value="C:cell outer membrane"/>
    <property type="evidence" value="ECO:0007669"/>
    <property type="project" value="UniProtKB-SubCell"/>
</dbReference>
<evidence type="ECO:0000313" key="13">
    <source>
        <dbReference type="EMBL" id="ALO45988.1"/>
    </source>
</evidence>
<evidence type="ECO:0000256" key="2">
    <source>
        <dbReference type="ARBA" id="ARBA00022448"/>
    </source>
</evidence>
<dbReference type="PANTHER" id="PTHR47234">
    <property type="match status" value="1"/>
</dbReference>
<keyword evidence="10" id="KW-0732">Signal</keyword>
<keyword evidence="5 9" id="KW-0798">TonB box</keyword>
<keyword evidence="6 8" id="KW-0472">Membrane</keyword>
<evidence type="ECO:0000256" key="8">
    <source>
        <dbReference type="PROSITE-ProRule" id="PRU01360"/>
    </source>
</evidence>
<dbReference type="AlphaFoldDB" id="A0A0S2KD18"/>
<keyword evidence="4 8" id="KW-0812">Transmembrane</keyword>